<dbReference type="Proteomes" id="UP000242715">
    <property type="component" value="Unassembled WGS sequence"/>
</dbReference>
<accession>A0A2Z6PAM4</accession>
<proteinExistence type="predicted"/>
<evidence type="ECO:0000313" key="5">
    <source>
        <dbReference type="EMBL" id="GAU46780.1"/>
    </source>
</evidence>
<feature type="domain" description="Disease resistance N-terminal" evidence="4">
    <location>
        <begin position="10"/>
        <end position="66"/>
    </location>
</feature>
<gene>
    <name evidence="5" type="ORF">TSUD_351790</name>
</gene>
<dbReference type="Gene3D" id="1.20.5.4130">
    <property type="match status" value="1"/>
</dbReference>
<name>A0A2Z6PAM4_TRISU</name>
<dbReference type="OrthoDB" id="1933539at2759"/>
<dbReference type="GO" id="GO:0000166">
    <property type="term" value="F:nucleotide binding"/>
    <property type="evidence" value="ECO:0007669"/>
    <property type="project" value="UniProtKB-KW"/>
</dbReference>
<evidence type="ECO:0000256" key="3">
    <source>
        <dbReference type="ARBA" id="ARBA00022821"/>
    </source>
</evidence>
<keyword evidence="2" id="KW-0547">Nucleotide-binding</keyword>
<evidence type="ECO:0000256" key="2">
    <source>
        <dbReference type="ARBA" id="ARBA00022741"/>
    </source>
</evidence>
<keyword evidence="1" id="KW-0677">Repeat</keyword>
<sequence>MAEQIPYAVAESLFNRLGSATFREHGQLYGVMDELDRLKNSVEYIRVVLLDAQEEQEQNCVVQNWYEIQSGCK</sequence>
<dbReference type="AlphaFoldDB" id="A0A2Z6PAM4"/>
<dbReference type="Pfam" id="PF18052">
    <property type="entry name" value="Rx_N"/>
    <property type="match status" value="1"/>
</dbReference>
<evidence type="ECO:0000313" key="6">
    <source>
        <dbReference type="Proteomes" id="UP000242715"/>
    </source>
</evidence>
<organism evidence="5 6">
    <name type="scientific">Trifolium subterraneum</name>
    <name type="common">Subterranean clover</name>
    <dbReference type="NCBI Taxonomy" id="3900"/>
    <lineage>
        <taxon>Eukaryota</taxon>
        <taxon>Viridiplantae</taxon>
        <taxon>Streptophyta</taxon>
        <taxon>Embryophyta</taxon>
        <taxon>Tracheophyta</taxon>
        <taxon>Spermatophyta</taxon>
        <taxon>Magnoliopsida</taxon>
        <taxon>eudicotyledons</taxon>
        <taxon>Gunneridae</taxon>
        <taxon>Pentapetalae</taxon>
        <taxon>rosids</taxon>
        <taxon>fabids</taxon>
        <taxon>Fabales</taxon>
        <taxon>Fabaceae</taxon>
        <taxon>Papilionoideae</taxon>
        <taxon>50 kb inversion clade</taxon>
        <taxon>NPAAA clade</taxon>
        <taxon>Hologalegina</taxon>
        <taxon>IRL clade</taxon>
        <taxon>Trifolieae</taxon>
        <taxon>Trifolium</taxon>
    </lineage>
</organism>
<keyword evidence="6" id="KW-1185">Reference proteome</keyword>
<evidence type="ECO:0000259" key="4">
    <source>
        <dbReference type="Pfam" id="PF18052"/>
    </source>
</evidence>
<reference evidence="6" key="1">
    <citation type="journal article" date="2017" name="Front. Plant Sci.">
        <title>Climate Clever Clovers: New Paradigm to Reduce the Environmental Footprint of Ruminants by Breeding Low Methanogenic Forages Utilizing Haplotype Variation.</title>
        <authorList>
            <person name="Kaur P."/>
            <person name="Appels R."/>
            <person name="Bayer P.E."/>
            <person name="Keeble-Gagnere G."/>
            <person name="Wang J."/>
            <person name="Hirakawa H."/>
            <person name="Shirasawa K."/>
            <person name="Vercoe P."/>
            <person name="Stefanova K."/>
            <person name="Durmic Z."/>
            <person name="Nichols P."/>
            <person name="Revell C."/>
            <person name="Isobe S.N."/>
            <person name="Edwards D."/>
            <person name="Erskine W."/>
        </authorList>
    </citation>
    <scope>NUCLEOTIDE SEQUENCE [LARGE SCALE GENOMIC DNA]</scope>
    <source>
        <strain evidence="6">cv. Daliak</strain>
    </source>
</reference>
<keyword evidence="3" id="KW-0611">Plant defense</keyword>
<dbReference type="GO" id="GO:0006952">
    <property type="term" value="P:defense response"/>
    <property type="evidence" value="ECO:0007669"/>
    <property type="project" value="UniProtKB-KW"/>
</dbReference>
<evidence type="ECO:0000256" key="1">
    <source>
        <dbReference type="ARBA" id="ARBA00022737"/>
    </source>
</evidence>
<dbReference type="InterPro" id="IPR041118">
    <property type="entry name" value="Rx_N"/>
</dbReference>
<dbReference type="EMBL" id="DF974252">
    <property type="protein sequence ID" value="GAU46780.1"/>
    <property type="molecule type" value="Genomic_DNA"/>
</dbReference>
<protein>
    <recommendedName>
        <fullName evidence="4">Disease resistance N-terminal domain-containing protein</fullName>
    </recommendedName>
</protein>